<dbReference type="AlphaFoldDB" id="A0A9P8T900"/>
<keyword evidence="1" id="KW-0962">Peroxisome biogenesis</keyword>
<protein>
    <recommendedName>
        <fullName evidence="7">Peroxisomal membrane protein PMP27</fullName>
    </recommendedName>
</protein>
<reference evidence="5" key="2">
    <citation type="submission" date="2021-01" db="EMBL/GenBank/DDBJ databases">
        <authorList>
            <person name="Schikora-Tamarit M.A."/>
        </authorList>
    </citation>
    <scope>NUCLEOTIDE SEQUENCE</scope>
    <source>
        <strain evidence="5">CBS6341</strain>
    </source>
</reference>
<comment type="subcellular location">
    <subcellularLocation>
        <location evidence="4">Peroxisome membrane</location>
    </subcellularLocation>
</comment>
<organism evidence="5 6">
    <name type="scientific">Wickerhamomyces mucosus</name>
    <dbReference type="NCBI Taxonomy" id="1378264"/>
    <lineage>
        <taxon>Eukaryota</taxon>
        <taxon>Fungi</taxon>
        <taxon>Dikarya</taxon>
        <taxon>Ascomycota</taxon>
        <taxon>Saccharomycotina</taxon>
        <taxon>Saccharomycetes</taxon>
        <taxon>Phaffomycetales</taxon>
        <taxon>Wickerhamomycetaceae</taxon>
        <taxon>Wickerhamomyces</taxon>
    </lineage>
</organism>
<dbReference type="EMBL" id="JAEUBF010001298">
    <property type="protein sequence ID" value="KAH3670833.1"/>
    <property type="molecule type" value="Genomic_DNA"/>
</dbReference>
<dbReference type="PANTHER" id="PTHR12652:SF50">
    <property type="entry name" value="PEROXIN 11"/>
    <property type="match status" value="1"/>
</dbReference>
<dbReference type="InterPro" id="IPR008733">
    <property type="entry name" value="PEX11"/>
</dbReference>
<dbReference type="PANTHER" id="PTHR12652">
    <property type="entry name" value="PEROXISOMAL BIOGENESIS FACTOR 11"/>
    <property type="match status" value="1"/>
</dbReference>
<dbReference type="GO" id="GO:0005778">
    <property type="term" value="C:peroxisomal membrane"/>
    <property type="evidence" value="ECO:0007669"/>
    <property type="project" value="UniProtKB-SubCell"/>
</dbReference>
<comment type="caution">
    <text evidence="5">The sequence shown here is derived from an EMBL/GenBank/DDBJ whole genome shotgun (WGS) entry which is preliminary data.</text>
</comment>
<name>A0A9P8T900_9ASCO</name>
<dbReference type="Pfam" id="PF05648">
    <property type="entry name" value="PEX11"/>
    <property type="match status" value="1"/>
</dbReference>
<sequence length="235" mass="26760">MVLDTIAYHPSLTKLIKYLDSTAGREKTLRLIQYLVRFLAFYAKTNGFSIQLIQLFKSIQANATFVRKALRFLKPLNHFQDAVKAYNDKLSDRILSVSTVIRNAAYFGYLSLDSFAWFKILGLISTKNFPKATKYANWFWFIGLAAGLTNDFRKISITRSQISSVNESEKDDDEKLKGLQLENYKASRKLIWDLLDTFIVLNNLGFLSNDDGQIGLAGTLTSIFGVQDLWNATKI</sequence>
<keyword evidence="6" id="KW-1185">Reference proteome</keyword>
<dbReference type="GO" id="GO:0016559">
    <property type="term" value="P:peroxisome fission"/>
    <property type="evidence" value="ECO:0007669"/>
    <property type="project" value="InterPro"/>
</dbReference>
<reference evidence="5" key="1">
    <citation type="journal article" date="2021" name="Open Biol.">
        <title>Shared evolutionary footprints suggest mitochondrial oxidative damage underlies multiple complex I losses in fungi.</title>
        <authorList>
            <person name="Schikora-Tamarit M.A."/>
            <person name="Marcet-Houben M."/>
            <person name="Nosek J."/>
            <person name="Gabaldon T."/>
        </authorList>
    </citation>
    <scope>NUCLEOTIDE SEQUENCE</scope>
    <source>
        <strain evidence="5">CBS6341</strain>
    </source>
</reference>
<evidence type="ECO:0000256" key="3">
    <source>
        <dbReference type="ARBA" id="ARBA00023140"/>
    </source>
</evidence>
<keyword evidence="3" id="KW-0576">Peroxisome</keyword>
<evidence type="ECO:0000256" key="1">
    <source>
        <dbReference type="ARBA" id="ARBA00022593"/>
    </source>
</evidence>
<evidence type="ECO:0008006" key="7">
    <source>
        <dbReference type="Google" id="ProtNLM"/>
    </source>
</evidence>
<keyword evidence="2" id="KW-0472">Membrane</keyword>
<dbReference type="OrthoDB" id="411017at2759"/>
<evidence type="ECO:0000256" key="4">
    <source>
        <dbReference type="ARBA" id="ARBA00046271"/>
    </source>
</evidence>
<accession>A0A9P8T900</accession>
<proteinExistence type="predicted"/>
<dbReference type="Proteomes" id="UP000769528">
    <property type="component" value="Unassembled WGS sequence"/>
</dbReference>
<evidence type="ECO:0000256" key="2">
    <source>
        <dbReference type="ARBA" id="ARBA00023136"/>
    </source>
</evidence>
<gene>
    <name evidence="5" type="ORF">WICMUC_004802</name>
</gene>
<evidence type="ECO:0000313" key="6">
    <source>
        <dbReference type="Proteomes" id="UP000769528"/>
    </source>
</evidence>
<evidence type="ECO:0000313" key="5">
    <source>
        <dbReference type="EMBL" id="KAH3670833.1"/>
    </source>
</evidence>